<gene>
    <name evidence="1" type="ORF">PsorP6_018249</name>
</gene>
<reference evidence="1 2" key="1">
    <citation type="journal article" date="2022" name="bioRxiv">
        <title>The genome of the oomycete Peronosclerospora sorghi, a cosmopolitan pathogen of maize and sorghum, is inflated with dispersed pseudogenes.</title>
        <authorList>
            <person name="Fletcher K."/>
            <person name="Martin F."/>
            <person name="Isakeit T."/>
            <person name="Cavanaugh K."/>
            <person name="Magill C."/>
            <person name="Michelmore R."/>
        </authorList>
    </citation>
    <scope>NUCLEOTIDE SEQUENCE [LARGE SCALE GENOMIC DNA]</scope>
    <source>
        <strain evidence="1">P6</strain>
    </source>
</reference>
<sequence length="233" mass="27217">MPFCSSRMVVCWWLSTWKKLELEWQEASKQGQQQLVKIADTVQKTTWDKRIQYCEHGIRVDYWADGRCAAERPRIVTGGSKDVNVLPNRAVMQLTWLSGTQLWELAHRCCVRLQKEVEKLAEIFSRMQLLLSDDKARVVDEIHPRERYGRRIANAFPTRDETDDGFERVCSEPFLLEMLTMYKHEVVAKSLIASDVLECFEHDTVTVYLASWQMQPHIDRQRLEELEALISGA</sequence>
<comment type="caution">
    <text evidence="1">The sequence shown here is derived from an EMBL/GenBank/DDBJ whole genome shotgun (WGS) entry which is preliminary data.</text>
</comment>
<dbReference type="EMBL" id="CM047581">
    <property type="protein sequence ID" value="KAI9916683.1"/>
    <property type="molecule type" value="Genomic_DNA"/>
</dbReference>
<keyword evidence="2" id="KW-1185">Reference proteome</keyword>
<organism evidence="1 2">
    <name type="scientific">Peronosclerospora sorghi</name>
    <dbReference type="NCBI Taxonomy" id="230839"/>
    <lineage>
        <taxon>Eukaryota</taxon>
        <taxon>Sar</taxon>
        <taxon>Stramenopiles</taxon>
        <taxon>Oomycota</taxon>
        <taxon>Peronosporomycetes</taxon>
        <taxon>Peronosporales</taxon>
        <taxon>Peronosporaceae</taxon>
        <taxon>Peronosclerospora</taxon>
    </lineage>
</organism>
<accession>A0ACC0WFH3</accession>
<evidence type="ECO:0000313" key="1">
    <source>
        <dbReference type="EMBL" id="KAI9916683.1"/>
    </source>
</evidence>
<evidence type="ECO:0000313" key="2">
    <source>
        <dbReference type="Proteomes" id="UP001163321"/>
    </source>
</evidence>
<dbReference type="Proteomes" id="UP001163321">
    <property type="component" value="Chromosome 2"/>
</dbReference>
<proteinExistence type="predicted"/>
<name>A0ACC0WFH3_9STRA</name>
<protein>
    <submittedName>
        <fullName evidence="1">Uncharacterized protein</fullName>
    </submittedName>
</protein>